<organism evidence="2 3">
    <name type="scientific">Sphagnurus paluster</name>
    <dbReference type="NCBI Taxonomy" id="117069"/>
    <lineage>
        <taxon>Eukaryota</taxon>
        <taxon>Fungi</taxon>
        <taxon>Dikarya</taxon>
        <taxon>Basidiomycota</taxon>
        <taxon>Agaricomycotina</taxon>
        <taxon>Agaricomycetes</taxon>
        <taxon>Agaricomycetidae</taxon>
        <taxon>Agaricales</taxon>
        <taxon>Tricholomatineae</taxon>
        <taxon>Lyophyllaceae</taxon>
        <taxon>Sphagnurus</taxon>
    </lineage>
</organism>
<comment type="caution">
    <text evidence="2">The sequence shown here is derived from an EMBL/GenBank/DDBJ whole genome shotgun (WGS) entry which is preliminary data.</text>
</comment>
<proteinExistence type="predicted"/>
<evidence type="ECO:0000313" key="2">
    <source>
        <dbReference type="EMBL" id="KAG5637546.1"/>
    </source>
</evidence>
<gene>
    <name evidence="2" type="ORF">H0H81_004177</name>
</gene>
<keyword evidence="3" id="KW-1185">Reference proteome</keyword>
<feature type="region of interest" description="Disordered" evidence="1">
    <location>
        <begin position="302"/>
        <end position="342"/>
    </location>
</feature>
<sequence>MDDFPRTPFLENQACMTPERMEFLRENWFSQTEASCLPQDVVSSSSSSLLSSRNGNWTPKSSNKRGFTNGKRWIIFGSKRINDCSTKPPTSPADEETGPTITKKRSKFFKHKGERKRATTNLKGLTLRPTGIGNVKPMHVPAVPCTPYTPLTGIVPSPQEQALLEPILTPGYYFMLNPDWDDSEGDTADLFVPLPQYPHTGNLVASPYGPQQPIGMPTLSKKQHKPLIKTGLDCTAFNSQTIMTPRNAWPPNIPSLHHTPDSHTTNLNAGLYSVNKQQILVLGSLDAIDDVYNIMRNSATTKDGRQTLPNRAPRSRVPTIRVPPSDLWNIAPGKSTRRPTIFPTSESQVHSTYSLPYIPLVKQYQLNNDRSASYSIPLQPVVQAPIGFERHSKSTTPPREGERVISAPLVIPLTPSCATVVKPVPAPLAPTGFVDVLVENKRKNPHAPSMVSMFNPLRAKVPFRAWACMPCPSRNVRGTSPGTLALPSARFMTSVNAIPERSRKTCEWFTTALARGKEYWLNKSRNHCRDCRQETLRVKYLVFSYHSEQARVLFVPTPTRRQFEGPEPVQLYDDFETAPLFEDDEYEMQVDDDEDDEEDDDDKTIVGSDDKYLLDSPTLHDFSDFDDFDDFGSDCVVDEIVPKDYSENHPRDHLHNIDLGYQSLF</sequence>
<evidence type="ECO:0000313" key="3">
    <source>
        <dbReference type="Proteomes" id="UP000717328"/>
    </source>
</evidence>
<reference evidence="2" key="1">
    <citation type="submission" date="2021-02" db="EMBL/GenBank/DDBJ databases">
        <authorList>
            <person name="Nieuwenhuis M."/>
            <person name="Van De Peppel L.J.J."/>
        </authorList>
    </citation>
    <scope>NUCLEOTIDE SEQUENCE</scope>
    <source>
        <strain evidence="2">D49</strain>
    </source>
</reference>
<reference evidence="2" key="2">
    <citation type="submission" date="2021-10" db="EMBL/GenBank/DDBJ databases">
        <title>Phylogenomics reveals ancestral predisposition of the termite-cultivated fungus Termitomyces towards a domesticated lifestyle.</title>
        <authorList>
            <person name="Auxier B."/>
            <person name="Grum-Grzhimaylo A."/>
            <person name="Cardenas M.E."/>
            <person name="Lodge J.D."/>
            <person name="Laessoe T."/>
            <person name="Pedersen O."/>
            <person name="Smith M.E."/>
            <person name="Kuyper T.W."/>
            <person name="Franco-Molano E.A."/>
            <person name="Baroni T.J."/>
            <person name="Aanen D.K."/>
        </authorList>
    </citation>
    <scope>NUCLEOTIDE SEQUENCE</scope>
    <source>
        <strain evidence="2">D49</strain>
    </source>
</reference>
<feature type="compositionally biased region" description="Polar residues" evidence="1">
    <location>
        <begin position="53"/>
        <end position="65"/>
    </location>
</feature>
<dbReference type="EMBL" id="JABCKI010005821">
    <property type="protein sequence ID" value="KAG5637546.1"/>
    <property type="molecule type" value="Genomic_DNA"/>
</dbReference>
<feature type="region of interest" description="Disordered" evidence="1">
    <location>
        <begin position="45"/>
        <end position="65"/>
    </location>
</feature>
<dbReference type="OrthoDB" id="3027420at2759"/>
<evidence type="ECO:0000256" key="1">
    <source>
        <dbReference type="SAM" id="MobiDB-lite"/>
    </source>
</evidence>
<dbReference type="Proteomes" id="UP000717328">
    <property type="component" value="Unassembled WGS sequence"/>
</dbReference>
<protein>
    <submittedName>
        <fullName evidence="2">Uncharacterized protein</fullName>
    </submittedName>
</protein>
<feature type="region of interest" description="Disordered" evidence="1">
    <location>
        <begin position="82"/>
        <end position="105"/>
    </location>
</feature>
<dbReference type="AlphaFoldDB" id="A0A9P7K792"/>
<accession>A0A9P7K792</accession>
<name>A0A9P7K792_9AGAR</name>